<sequence>MKYQFFIKPNTDRKAYTFLRSDSETFLKEKQQLIDQGFEVDGDYIHAESDKEAIDKFLSGFIYSLEEYNAANPVTALVMSVTHLLKSSFKRNKK</sequence>
<name>L8JFG4_9GAMM</name>
<dbReference type="OrthoDB" id="8595084at2"/>
<reference evidence="1 2" key="1">
    <citation type="submission" date="2012-12" db="EMBL/GenBank/DDBJ databases">
        <title>Genome Assembly of Photobacterium sp. AK15.</title>
        <authorList>
            <person name="Khatri I."/>
            <person name="Vaidya B."/>
            <person name="Srinivas T.N.R."/>
            <person name="Subramanian S."/>
            <person name="Pinnaka A."/>
        </authorList>
    </citation>
    <scope>NUCLEOTIDE SEQUENCE [LARGE SCALE GENOMIC DNA]</scope>
    <source>
        <strain evidence="1 2">AK15</strain>
    </source>
</reference>
<comment type="caution">
    <text evidence="1">The sequence shown here is derived from an EMBL/GenBank/DDBJ whole genome shotgun (WGS) entry which is preliminary data.</text>
</comment>
<dbReference type="RefSeq" id="WP_007462239.1">
    <property type="nucleotide sequence ID" value="NZ_AMZO01000002.1"/>
</dbReference>
<accession>L8JFG4</accession>
<proteinExistence type="predicted"/>
<keyword evidence="2" id="KW-1185">Reference proteome</keyword>
<dbReference type="AlphaFoldDB" id="L8JFG4"/>
<evidence type="ECO:0000313" key="2">
    <source>
        <dbReference type="Proteomes" id="UP000011134"/>
    </source>
</evidence>
<gene>
    <name evidence="1" type="ORF">C942_01536</name>
</gene>
<dbReference type="Proteomes" id="UP000011134">
    <property type="component" value="Unassembled WGS sequence"/>
</dbReference>
<protein>
    <submittedName>
        <fullName evidence="1">Uncharacterized protein</fullName>
    </submittedName>
</protein>
<dbReference type="EMBL" id="AMZO01000002">
    <property type="protein sequence ID" value="ELR67606.1"/>
    <property type="molecule type" value="Genomic_DNA"/>
</dbReference>
<organism evidence="1 2">
    <name type="scientific">Photobacterium marinum</name>
    <dbReference type="NCBI Taxonomy" id="1056511"/>
    <lineage>
        <taxon>Bacteria</taxon>
        <taxon>Pseudomonadati</taxon>
        <taxon>Pseudomonadota</taxon>
        <taxon>Gammaproteobacteria</taxon>
        <taxon>Vibrionales</taxon>
        <taxon>Vibrionaceae</taxon>
        <taxon>Photobacterium</taxon>
    </lineage>
</organism>
<evidence type="ECO:0000313" key="1">
    <source>
        <dbReference type="EMBL" id="ELR67606.1"/>
    </source>
</evidence>
<dbReference type="PATRIC" id="fig|1056511.3.peg.609"/>